<gene>
    <name evidence="1" type="ORF">IE53DRAFT_405984</name>
</gene>
<organism evidence="1 2">
    <name type="scientific">Violaceomyces palustris</name>
    <dbReference type="NCBI Taxonomy" id="1673888"/>
    <lineage>
        <taxon>Eukaryota</taxon>
        <taxon>Fungi</taxon>
        <taxon>Dikarya</taxon>
        <taxon>Basidiomycota</taxon>
        <taxon>Ustilaginomycotina</taxon>
        <taxon>Ustilaginomycetes</taxon>
        <taxon>Violaceomycetales</taxon>
        <taxon>Violaceomycetaceae</taxon>
        <taxon>Violaceomyces</taxon>
    </lineage>
</organism>
<accession>A0ACD0NYB1</accession>
<evidence type="ECO:0000313" key="2">
    <source>
        <dbReference type="Proteomes" id="UP000245626"/>
    </source>
</evidence>
<name>A0ACD0NYB1_9BASI</name>
<sequence>MAAFSTTDQDIIQHRIELDPIATSATSARSGRSIEEVYEILSTSERILESKSKRVALQFPDEALVDSVPVYWALKRTIRSLSREVQEVNLYILADTSYGNCCVDEVAAQHVDADLVIHYGHSCLSPTSRLAVHYVFTKQPIDVSDAVASLKREILASFYPNGIASEEEGQERVVKGSTSSSSSVPSYPKCLVLTYDVSWYHSCQQVYLGLKAELERAGVKAPLVLTKVERGWDPTCKAGGIRTERGKENASNDCCRGGGGEGFDGCSSGSEGGGCDRIEPDLKPGSAEEVGIKEGTIRWTLGPCRSVELADPNLGPTDCHYLYLGPESLSLTNLLLRLGPSTPLVSYDPTKRRSRLETGRTNRLLMKRYHKVEQARDASVVGLLVGTLGIRSYLPLLSNLRTKLESNSSSRKVYTISVGKLNPAKLANFQEIDVFVLVACPENSLVDSKEFYKPIVTPFEMELALRRRGEEGEVWSGEYVLDLERLVGSEVEEVVEEEEEEEESPHFSLITGTYLSRTKYRNVVEPPESSETHPPLQGGDSNQLTNRPLLRSESDRTVAMRGSDGKVTKILETASKPHLERRGWKGLEQRLGFDPPSLLEEGKRGIAKGYAHADGQSEGDLVTRPSRA</sequence>
<reference evidence="1 2" key="1">
    <citation type="journal article" date="2018" name="Mol. Biol. Evol.">
        <title>Broad Genomic Sampling Reveals a Smut Pathogenic Ancestry of the Fungal Clade Ustilaginomycotina.</title>
        <authorList>
            <person name="Kijpornyongpan T."/>
            <person name="Mondo S.J."/>
            <person name="Barry K."/>
            <person name="Sandor L."/>
            <person name="Lee J."/>
            <person name="Lipzen A."/>
            <person name="Pangilinan J."/>
            <person name="LaButti K."/>
            <person name="Hainaut M."/>
            <person name="Henrissat B."/>
            <person name="Grigoriev I.V."/>
            <person name="Spatafora J.W."/>
            <person name="Aime M.C."/>
        </authorList>
    </citation>
    <scope>NUCLEOTIDE SEQUENCE [LARGE SCALE GENOMIC DNA]</scope>
    <source>
        <strain evidence="1 2">SA 807</strain>
    </source>
</reference>
<dbReference type="EMBL" id="KZ819896">
    <property type="protein sequence ID" value="PWN50801.1"/>
    <property type="molecule type" value="Genomic_DNA"/>
</dbReference>
<keyword evidence="2" id="KW-1185">Reference proteome</keyword>
<protein>
    <submittedName>
        <fullName evidence="1">Diphthamide biosynthesis protein</fullName>
    </submittedName>
</protein>
<evidence type="ECO:0000313" key="1">
    <source>
        <dbReference type="EMBL" id="PWN50801.1"/>
    </source>
</evidence>
<proteinExistence type="predicted"/>
<dbReference type="Proteomes" id="UP000245626">
    <property type="component" value="Unassembled WGS sequence"/>
</dbReference>